<gene>
    <name evidence="4" type="ORF">B7Y86_03245</name>
</gene>
<feature type="domain" description="CopC" evidence="3">
    <location>
        <begin position="19"/>
        <end position="105"/>
    </location>
</feature>
<dbReference type="InterPro" id="IPR007348">
    <property type="entry name" value="CopC_dom"/>
</dbReference>
<keyword evidence="1" id="KW-0732">Signal</keyword>
<evidence type="ECO:0000256" key="1">
    <source>
        <dbReference type="ARBA" id="ARBA00022729"/>
    </source>
</evidence>
<dbReference type="Proteomes" id="UP000216147">
    <property type="component" value="Unassembled WGS sequence"/>
</dbReference>
<evidence type="ECO:0000259" key="3">
    <source>
        <dbReference type="Pfam" id="PF04234"/>
    </source>
</evidence>
<dbReference type="SUPFAM" id="SSF81296">
    <property type="entry name" value="E set domains"/>
    <property type="match status" value="1"/>
</dbReference>
<proteinExistence type="predicted"/>
<dbReference type="GO" id="GO:0005507">
    <property type="term" value="F:copper ion binding"/>
    <property type="evidence" value="ECO:0007669"/>
    <property type="project" value="InterPro"/>
</dbReference>
<sequence>MSAQEHAAMPAAPASGIVTVPADNAMLSAAPQTFSATFPHAMTLKSLTVTGPATDTVNVEIAASTAPQMTVTTPLPTLAPGSYSAAWTATGSDGHEMNGTVRFMVH</sequence>
<reference evidence="4 5" key="1">
    <citation type="submission" date="2017-03" db="EMBL/GenBank/DDBJ databases">
        <title>Lifting the veil on microbial sulfur biogeochemistry in mining wastewaters.</title>
        <authorList>
            <person name="Kantor R.S."/>
            <person name="Colenbrander Nelson T."/>
            <person name="Marshall S."/>
            <person name="Bennett D."/>
            <person name="Apte S."/>
            <person name="Camacho D."/>
            <person name="Thomas B.C."/>
            <person name="Warren L.A."/>
            <person name="Banfield J.F."/>
        </authorList>
    </citation>
    <scope>NUCLEOTIDE SEQUENCE [LARGE SCALE GENOMIC DNA]</scope>
    <source>
        <strain evidence="4">32-68-21</strain>
    </source>
</reference>
<evidence type="ECO:0000313" key="5">
    <source>
        <dbReference type="Proteomes" id="UP000216147"/>
    </source>
</evidence>
<dbReference type="InterPro" id="IPR014756">
    <property type="entry name" value="Ig_E-set"/>
</dbReference>
<comment type="caution">
    <text evidence="4">The sequence shown here is derived from an EMBL/GenBank/DDBJ whole genome shotgun (WGS) entry which is preliminary data.</text>
</comment>
<name>A0A258HMR8_9CAUL</name>
<evidence type="ECO:0000313" key="4">
    <source>
        <dbReference type="EMBL" id="OYX58290.1"/>
    </source>
</evidence>
<dbReference type="Pfam" id="PF04234">
    <property type="entry name" value="CopC"/>
    <property type="match status" value="1"/>
</dbReference>
<dbReference type="InterPro" id="IPR014755">
    <property type="entry name" value="Cu-Rt/internalin_Ig-like"/>
</dbReference>
<dbReference type="GO" id="GO:0046688">
    <property type="term" value="P:response to copper ion"/>
    <property type="evidence" value="ECO:0007669"/>
    <property type="project" value="InterPro"/>
</dbReference>
<dbReference type="GO" id="GO:0042597">
    <property type="term" value="C:periplasmic space"/>
    <property type="evidence" value="ECO:0007669"/>
    <property type="project" value="InterPro"/>
</dbReference>
<organism evidence="4 5">
    <name type="scientific">Brevundimonas subvibrioides</name>
    <dbReference type="NCBI Taxonomy" id="74313"/>
    <lineage>
        <taxon>Bacteria</taxon>
        <taxon>Pseudomonadati</taxon>
        <taxon>Pseudomonadota</taxon>
        <taxon>Alphaproteobacteria</taxon>
        <taxon>Caulobacterales</taxon>
        <taxon>Caulobacteraceae</taxon>
        <taxon>Brevundimonas</taxon>
    </lineage>
</organism>
<dbReference type="Gene3D" id="2.60.40.1220">
    <property type="match status" value="1"/>
</dbReference>
<protein>
    <recommendedName>
        <fullName evidence="3">CopC domain-containing protein</fullName>
    </recommendedName>
</protein>
<evidence type="ECO:0000256" key="2">
    <source>
        <dbReference type="ARBA" id="ARBA00023008"/>
    </source>
</evidence>
<dbReference type="AlphaFoldDB" id="A0A258HMR8"/>
<dbReference type="EMBL" id="NCEQ01000003">
    <property type="protein sequence ID" value="OYX58290.1"/>
    <property type="molecule type" value="Genomic_DNA"/>
</dbReference>
<accession>A0A258HMR8</accession>
<keyword evidence="2" id="KW-0186">Copper</keyword>